<dbReference type="SUPFAM" id="SSF53448">
    <property type="entry name" value="Nucleotide-diphospho-sugar transferases"/>
    <property type="match status" value="1"/>
</dbReference>
<dbReference type="InterPro" id="IPR029044">
    <property type="entry name" value="Nucleotide-diphossugar_trans"/>
</dbReference>
<keyword evidence="4" id="KW-0812">Transmembrane</keyword>
<dbReference type="InterPro" id="IPR001173">
    <property type="entry name" value="Glyco_trans_2-like"/>
</dbReference>
<evidence type="ECO:0000259" key="5">
    <source>
        <dbReference type="Pfam" id="PF00535"/>
    </source>
</evidence>
<dbReference type="GO" id="GO:0016757">
    <property type="term" value="F:glycosyltransferase activity"/>
    <property type="evidence" value="ECO:0007669"/>
    <property type="project" value="UniProtKB-KW"/>
</dbReference>
<feature type="transmembrane region" description="Helical" evidence="4">
    <location>
        <begin position="300"/>
        <end position="318"/>
    </location>
</feature>
<comment type="similarity">
    <text evidence="1">Belongs to the glycosyltransferase 2 family.</text>
</comment>
<proteinExistence type="inferred from homology"/>
<evidence type="ECO:0000256" key="2">
    <source>
        <dbReference type="ARBA" id="ARBA00022676"/>
    </source>
</evidence>
<feature type="transmembrane region" description="Helical" evidence="4">
    <location>
        <begin position="330"/>
        <end position="349"/>
    </location>
</feature>
<keyword evidence="3 6" id="KW-0808">Transferase</keyword>
<dbReference type="Gene3D" id="3.90.550.10">
    <property type="entry name" value="Spore Coat Polysaccharide Biosynthesis Protein SpsA, Chain A"/>
    <property type="match status" value="1"/>
</dbReference>
<dbReference type="Proteomes" id="UP000198393">
    <property type="component" value="Unassembled WGS sequence"/>
</dbReference>
<evidence type="ECO:0000313" key="6">
    <source>
        <dbReference type="EMBL" id="SNT07274.1"/>
    </source>
</evidence>
<evidence type="ECO:0000313" key="7">
    <source>
        <dbReference type="Proteomes" id="UP000198393"/>
    </source>
</evidence>
<dbReference type="PANTHER" id="PTHR43630">
    <property type="entry name" value="POLY-BETA-1,6-N-ACETYL-D-GLUCOSAMINE SYNTHASE"/>
    <property type="match status" value="1"/>
</dbReference>
<keyword evidence="7" id="KW-1185">Reference proteome</keyword>
<dbReference type="PANTHER" id="PTHR43630:SF1">
    <property type="entry name" value="POLY-BETA-1,6-N-ACETYL-D-GLUCOSAMINE SYNTHASE"/>
    <property type="match status" value="1"/>
</dbReference>
<dbReference type="OrthoDB" id="9800276at2"/>
<name>A0A239JR73_EKHLU</name>
<protein>
    <submittedName>
        <fullName evidence="6">Glycosyltransferase, catalytic subunit of cellulose synthase and poly-beta-1,6-N-acetylglucosamine synthase</fullName>
    </submittedName>
</protein>
<keyword evidence="4" id="KW-0472">Membrane</keyword>
<evidence type="ECO:0000256" key="4">
    <source>
        <dbReference type="SAM" id="Phobius"/>
    </source>
</evidence>
<accession>A0A239JR73</accession>
<sequence>MIFFIWCIIGVIHLGIMVYLTSAFFLPMEKSVSEKENFFSIVIAARNEEENLKKLVPKLLQQEYANFDITISLDRCSDESKSYLEGLKSPQIRIINNQEVPTDWNPKKFALQQAVELIQGDWIVFTDADCIPNSDRWLSLINESITEQSDIIIGVSPYVKGGAFLSSYMRFESYMTAFTYTARALQGKPYMGVGRNLSIRRSFFEEKNGYQSIKEINGGDDDLFIQSHATKRNTQVMLGDESTVLTYPEKTWKDYFQQKIRHFSVSSRYKSRDQILLSAIHSTHLLFILSIPLVWTSINFGWMLLFYLFIKLVGYRFAASKIGININYILLPLVDMLYAVLTPVLALWSKLVKDIPWKN</sequence>
<gene>
    <name evidence="6" type="ORF">SAMN05421640_2263</name>
</gene>
<dbReference type="AlphaFoldDB" id="A0A239JR73"/>
<dbReference type="RefSeq" id="WP_089356964.1">
    <property type="nucleotide sequence ID" value="NZ_FZPD01000003.1"/>
</dbReference>
<evidence type="ECO:0000256" key="3">
    <source>
        <dbReference type="ARBA" id="ARBA00022679"/>
    </source>
</evidence>
<reference evidence="6 7" key="1">
    <citation type="submission" date="2017-06" db="EMBL/GenBank/DDBJ databases">
        <authorList>
            <person name="Kim H.J."/>
            <person name="Triplett B.A."/>
        </authorList>
    </citation>
    <scope>NUCLEOTIDE SEQUENCE [LARGE SCALE GENOMIC DNA]</scope>
    <source>
        <strain evidence="6 7">DSM 19307</strain>
    </source>
</reference>
<dbReference type="EMBL" id="FZPD01000003">
    <property type="protein sequence ID" value="SNT07274.1"/>
    <property type="molecule type" value="Genomic_DNA"/>
</dbReference>
<evidence type="ECO:0000256" key="1">
    <source>
        <dbReference type="ARBA" id="ARBA00006739"/>
    </source>
</evidence>
<dbReference type="Pfam" id="PF00535">
    <property type="entry name" value="Glycos_transf_2"/>
    <property type="match status" value="1"/>
</dbReference>
<keyword evidence="2" id="KW-0328">Glycosyltransferase</keyword>
<keyword evidence="4" id="KW-1133">Transmembrane helix</keyword>
<feature type="transmembrane region" description="Helical" evidence="4">
    <location>
        <begin position="6"/>
        <end position="26"/>
    </location>
</feature>
<feature type="domain" description="Glycosyltransferase 2-like" evidence="5">
    <location>
        <begin position="40"/>
        <end position="206"/>
    </location>
</feature>
<organism evidence="6 7">
    <name type="scientific">Ekhidna lutea</name>
    <dbReference type="NCBI Taxonomy" id="447679"/>
    <lineage>
        <taxon>Bacteria</taxon>
        <taxon>Pseudomonadati</taxon>
        <taxon>Bacteroidota</taxon>
        <taxon>Cytophagia</taxon>
        <taxon>Cytophagales</taxon>
        <taxon>Reichenbachiellaceae</taxon>
        <taxon>Ekhidna</taxon>
    </lineage>
</organism>